<feature type="region of interest" description="Disordered" evidence="1">
    <location>
        <begin position="305"/>
        <end position="345"/>
    </location>
</feature>
<accession>A0ABX6F181</accession>
<dbReference type="PANTHER" id="PTHR10845:SF192">
    <property type="entry name" value="DOUBLE HIT, ISOFORM B"/>
    <property type="match status" value="1"/>
</dbReference>
<feature type="region of interest" description="Disordered" evidence="1">
    <location>
        <begin position="228"/>
        <end position="259"/>
    </location>
</feature>
<dbReference type="SMART" id="SM00315">
    <property type="entry name" value="RGS"/>
    <property type="match status" value="1"/>
</dbReference>
<dbReference type="InterPro" id="IPR044926">
    <property type="entry name" value="RGS_subdomain_2"/>
</dbReference>
<dbReference type="InterPro" id="IPR016137">
    <property type="entry name" value="RGS"/>
</dbReference>
<feature type="compositionally biased region" description="Low complexity" evidence="1">
    <location>
        <begin position="430"/>
        <end position="455"/>
    </location>
</feature>
<feature type="domain" description="RGS" evidence="2">
    <location>
        <begin position="23"/>
        <end position="113"/>
    </location>
</feature>
<feature type="compositionally biased region" description="Basic and acidic residues" evidence="1">
    <location>
        <begin position="395"/>
        <end position="420"/>
    </location>
</feature>
<feature type="region of interest" description="Disordered" evidence="1">
    <location>
        <begin position="359"/>
        <end position="485"/>
    </location>
</feature>
<feature type="compositionally biased region" description="Polar residues" evidence="1">
    <location>
        <begin position="235"/>
        <end position="259"/>
    </location>
</feature>
<gene>
    <name evidence="3" type="primary">RGS2</name>
    <name evidence="3" type="ORF">FIM1_5020</name>
</gene>
<feature type="compositionally biased region" description="Acidic residues" evidence="1">
    <location>
        <begin position="169"/>
        <end position="181"/>
    </location>
</feature>
<feature type="compositionally biased region" description="Basic residues" evidence="1">
    <location>
        <begin position="460"/>
        <end position="469"/>
    </location>
</feature>
<evidence type="ECO:0000256" key="1">
    <source>
        <dbReference type="SAM" id="MobiDB-lite"/>
    </source>
</evidence>
<keyword evidence="4" id="KW-1185">Reference proteome</keyword>
<protein>
    <submittedName>
        <fullName evidence="3">Protein RGS2</fullName>
    </submittedName>
</protein>
<feature type="compositionally biased region" description="Polar residues" evidence="1">
    <location>
        <begin position="305"/>
        <end position="315"/>
    </location>
</feature>
<evidence type="ECO:0000259" key="2">
    <source>
        <dbReference type="PROSITE" id="PS50132"/>
    </source>
</evidence>
<dbReference type="InterPro" id="IPR036305">
    <property type="entry name" value="RGS_sf"/>
</dbReference>
<dbReference type="CDD" id="cd07440">
    <property type="entry name" value="RGS"/>
    <property type="match status" value="1"/>
</dbReference>
<name>A0ABX6F181_KLUMA</name>
<evidence type="ECO:0000313" key="3">
    <source>
        <dbReference type="EMBL" id="QGN17811.1"/>
    </source>
</evidence>
<feature type="compositionally biased region" description="Polar residues" evidence="1">
    <location>
        <begin position="476"/>
        <end position="485"/>
    </location>
</feature>
<dbReference type="Pfam" id="PF00615">
    <property type="entry name" value="RGS"/>
    <property type="match status" value="1"/>
</dbReference>
<dbReference type="Proteomes" id="UP000422736">
    <property type="component" value="Chromosome 8"/>
</dbReference>
<feature type="compositionally biased region" description="Low complexity" evidence="1">
    <location>
        <begin position="317"/>
        <end position="328"/>
    </location>
</feature>
<sequence>MPDLQELLDEKVPCVHHEKILNLFQRFLAKSHCDENLLFIKATNGFVSEDGNEPGFREWSEVYHRYIKEESPKECNFPESIRNGLDVAYRERVVPSRESIKQARLHIVSLLQDAYSKFQRQEHLRDCVRELELQCQCECLCEEMELPLHLPLELQRQLRPRTGSLSFEDIVDGGYSDDDDDAVRSSSSSSQLSQSLDQSLDQGLSQSLNHSLSQSLNQSLSQSLGQSLGRANASFGPSINTKDIDMQNITTPPSGHRSQLTQENIDLVSPMLDKFGDFAIDDDEEGEQESQAVRALTSDDCNSEINVVTPSSEKTGSIGSCSSRSSLSNREHHHNHHHHHQNILDRVRKARTMSTPPLLQASSLRARSPPAVPVPLPAVSTSAPKPTSSSSTRSPQDKDKDKDKDKDRQPPQTPKEDTLPHRIKKLHRYSISSSSKTPSTSSSSSLSSHSPTVNSQKLSKLVHRLKFGRRSSSSGDTSGPQSWQS</sequence>
<proteinExistence type="predicted"/>
<dbReference type="PROSITE" id="PS50132">
    <property type="entry name" value="RGS"/>
    <property type="match status" value="1"/>
</dbReference>
<organism evidence="3 4">
    <name type="scientific">Kluyveromyces marxianus</name>
    <name type="common">Yeast</name>
    <name type="synonym">Candida kefyr</name>
    <dbReference type="NCBI Taxonomy" id="4911"/>
    <lineage>
        <taxon>Eukaryota</taxon>
        <taxon>Fungi</taxon>
        <taxon>Dikarya</taxon>
        <taxon>Ascomycota</taxon>
        <taxon>Saccharomycotina</taxon>
        <taxon>Saccharomycetes</taxon>
        <taxon>Saccharomycetales</taxon>
        <taxon>Saccharomycetaceae</taxon>
        <taxon>Kluyveromyces</taxon>
    </lineage>
</organism>
<dbReference type="PANTHER" id="PTHR10845">
    <property type="entry name" value="REGULATOR OF G PROTEIN SIGNALING"/>
    <property type="match status" value="1"/>
</dbReference>
<reference evidence="3 4" key="1">
    <citation type="submission" date="2016-03" db="EMBL/GenBank/DDBJ databases">
        <title>How can Kluyveromyces marxianus grow so fast - potential evolutionary course in Saccharomyces Complex revealed by comparative genomics.</title>
        <authorList>
            <person name="Mo W."/>
            <person name="Lu W."/>
            <person name="Yang X."/>
            <person name="Qi J."/>
            <person name="Lv H."/>
        </authorList>
    </citation>
    <scope>NUCLEOTIDE SEQUENCE [LARGE SCALE GENOMIC DNA]</scope>
    <source>
        <strain evidence="3 4">FIM1</strain>
    </source>
</reference>
<feature type="region of interest" description="Disordered" evidence="1">
    <location>
        <begin position="169"/>
        <end position="204"/>
    </location>
</feature>
<dbReference type="EMBL" id="CP015060">
    <property type="protein sequence ID" value="QGN17811.1"/>
    <property type="molecule type" value="Genomic_DNA"/>
</dbReference>
<evidence type="ECO:0000313" key="4">
    <source>
        <dbReference type="Proteomes" id="UP000422736"/>
    </source>
</evidence>
<feature type="compositionally biased region" description="Low complexity" evidence="1">
    <location>
        <begin position="377"/>
        <end position="394"/>
    </location>
</feature>
<feature type="compositionally biased region" description="Basic residues" evidence="1">
    <location>
        <begin position="331"/>
        <end position="341"/>
    </location>
</feature>
<dbReference type="Gene3D" id="1.10.167.10">
    <property type="entry name" value="Regulator of G-protein Signalling 4, domain 2"/>
    <property type="match status" value="1"/>
</dbReference>
<feature type="compositionally biased region" description="Low complexity" evidence="1">
    <location>
        <begin position="184"/>
        <end position="204"/>
    </location>
</feature>
<dbReference type="SUPFAM" id="SSF48097">
    <property type="entry name" value="Regulator of G-protein signaling, RGS"/>
    <property type="match status" value="1"/>
</dbReference>